<dbReference type="SUPFAM" id="SSF81296">
    <property type="entry name" value="E set domains"/>
    <property type="match status" value="1"/>
</dbReference>
<dbReference type="GO" id="GO:0005576">
    <property type="term" value="C:extracellular region"/>
    <property type="evidence" value="ECO:0007669"/>
    <property type="project" value="UniProtKB-SubCell"/>
</dbReference>
<evidence type="ECO:0000256" key="2">
    <source>
        <dbReference type="ARBA" id="ARBA00006370"/>
    </source>
</evidence>
<feature type="non-terminal residue" evidence="5">
    <location>
        <position position="177"/>
    </location>
</feature>
<sequence>MEHIISYSKMFISELIKTTCFMFAPIMKMKIVFVLLVVTLVNASPFTPCGTYQMFLNLDGNSLVQSVDFEGCPDGSAYCTVQQGRTYKVTIQFISNANSNTLTASGHSKGLLVDKPLTGLDSNACDDNNIQCPIFQGQRYTYIFPANILYSYPLVKSHVIFRVKDDTGNDVICGEFP</sequence>
<evidence type="ECO:0000256" key="1">
    <source>
        <dbReference type="ARBA" id="ARBA00004613"/>
    </source>
</evidence>
<protein>
    <recommendedName>
        <fullName evidence="4">MD-2-related lipid-recognition domain-containing protein</fullName>
    </recommendedName>
</protein>
<evidence type="ECO:0000256" key="3">
    <source>
        <dbReference type="ARBA" id="ARBA00022525"/>
    </source>
</evidence>
<reference evidence="5 6" key="1">
    <citation type="journal article" date="2018" name="Gigascience">
        <title>Genomes of trombidid mites reveal novel predicted allergens and laterally-transferred genes associated with secondary metabolism.</title>
        <authorList>
            <person name="Dong X."/>
            <person name="Chaisiri K."/>
            <person name="Xia D."/>
            <person name="Armstrong S.D."/>
            <person name="Fang Y."/>
            <person name="Donnelly M.J."/>
            <person name="Kadowaki T."/>
            <person name="McGarry J.W."/>
            <person name="Darby A.C."/>
            <person name="Makepeace B.L."/>
        </authorList>
    </citation>
    <scope>NUCLEOTIDE SEQUENCE [LARGE SCALE GENOMIC DNA]</scope>
    <source>
        <strain evidence="5">UoL-UT</strain>
    </source>
</reference>
<evidence type="ECO:0000313" key="5">
    <source>
        <dbReference type="EMBL" id="RWS19800.1"/>
    </source>
</evidence>
<comment type="caution">
    <text evidence="5">The sequence shown here is derived from an EMBL/GenBank/DDBJ whole genome shotgun (WGS) entry which is preliminary data.</text>
</comment>
<dbReference type="InterPro" id="IPR014756">
    <property type="entry name" value="Ig_E-set"/>
</dbReference>
<dbReference type="AlphaFoldDB" id="A0A443RX16"/>
<dbReference type="Gene3D" id="2.60.40.770">
    <property type="match status" value="1"/>
</dbReference>
<proteinExistence type="inferred from homology"/>
<keyword evidence="6" id="KW-1185">Reference proteome</keyword>
<evidence type="ECO:0000259" key="4">
    <source>
        <dbReference type="SMART" id="SM00737"/>
    </source>
</evidence>
<dbReference type="STRING" id="299467.A0A443RX16"/>
<dbReference type="InterPro" id="IPR003172">
    <property type="entry name" value="ML_dom"/>
</dbReference>
<evidence type="ECO:0000313" key="6">
    <source>
        <dbReference type="Proteomes" id="UP000288716"/>
    </source>
</evidence>
<dbReference type="VEuPathDB" id="VectorBase:LDEU012240"/>
<name>A0A443RX16_9ACAR</name>
<comment type="similarity">
    <text evidence="2">Belongs to the NPC2 family.</text>
</comment>
<dbReference type="Pfam" id="PF02221">
    <property type="entry name" value="E1_DerP2_DerF2"/>
    <property type="match status" value="1"/>
</dbReference>
<dbReference type="FunFam" id="2.60.40.770:FF:000001">
    <property type="entry name" value="NPC intracellular cholesterol transporter 2"/>
    <property type="match status" value="1"/>
</dbReference>
<accession>A0A443RX16</accession>
<organism evidence="5 6">
    <name type="scientific">Leptotrombidium deliense</name>
    <dbReference type="NCBI Taxonomy" id="299467"/>
    <lineage>
        <taxon>Eukaryota</taxon>
        <taxon>Metazoa</taxon>
        <taxon>Ecdysozoa</taxon>
        <taxon>Arthropoda</taxon>
        <taxon>Chelicerata</taxon>
        <taxon>Arachnida</taxon>
        <taxon>Acari</taxon>
        <taxon>Acariformes</taxon>
        <taxon>Trombidiformes</taxon>
        <taxon>Prostigmata</taxon>
        <taxon>Anystina</taxon>
        <taxon>Parasitengona</taxon>
        <taxon>Trombiculoidea</taxon>
        <taxon>Trombiculidae</taxon>
        <taxon>Leptotrombidium</taxon>
    </lineage>
</organism>
<dbReference type="OrthoDB" id="6489465at2759"/>
<keyword evidence="3" id="KW-0964">Secreted</keyword>
<feature type="domain" description="MD-2-related lipid-recognition" evidence="4">
    <location>
        <begin position="46"/>
        <end position="177"/>
    </location>
</feature>
<dbReference type="SMART" id="SM00737">
    <property type="entry name" value="ML"/>
    <property type="match status" value="1"/>
</dbReference>
<comment type="subcellular location">
    <subcellularLocation>
        <location evidence="1">Secreted</location>
    </subcellularLocation>
</comment>
<gene>
    <name evidence="5" type="ORF">B4U80_14368</name>
</gene>
<dbReference type="EMBL" id="NCKV01022636">
    <property type="protein sequence ID" value="RWS19800.1"/>
    <property type="molecule type" value="Genomic_DNA"/>
</dbReference>
<dbReference type="Proteomes" id="UP000288716">
    <property type="component" value="Unassembled WGS sequence"/>
</dbReference>